<organism evidence="1 2">
    <name type="scientific">Bordetella ansorpii</name>
    <dbReference type="NCBI Taxonomy" id="288768"/>
    <lineage>
        <taxon>Bacteria</taxon>
        <taxon>Pseudomonadati</taxon>
        <taxon>Pseudomonadota</taxon>
        <taxon>Betaproteobacteria</taxon>
        <taxon>Burkholderiales</taxon>
        <taxon>Alcaligenaceae</taxon>
        <taxon>Bordetella</taxon>
    </lineage>
</organism>
<dbReference type="STRING" id="288768.SAMEA3906486_03350"/>
<protein>
    <submittedName>
        <fullName evidence="1">Uncharacterized enzyme of heme biosynthesis</fullName>
    </submittedName>
</protein>
<gene>
    <name evidence="1" type="ORF">SAMEA3906486_03350</name>
</gene>
<dbReference type="SUPFAM" id="SSF48452">
    <property type="entry name" value="TPR-like"/>
    <property type="match status" value="1"/>
</dbReference>
<dbReference type="InterPro" id="IPR019734">
    <property type="entry name" value="TPR_rpt"/>
</dbReference>
<accession>A0A157SKZ6</accession>
<reference evidence="1 2" key="1">
    <citation type="submission" date="2016-04" db="EMBL/GenBank/DDBJ databases">
        <authorList>
            <consortium name="Pathogen Informatics"/>
        </authorList>
    </citation>
    <scope>NUCLEOTIDE SEQUENCE [LARGE SCALE GENOMIC DNA]</scope>
    <source>
        <strain evidence="1 2">H050680373</strain>
    </source>
</reference>
<evidence type="ECO:0000313" key="1">
    <source>
        <dbReference type="EMBL" id="SAI71092.1"/>
    </source>
</evidence>
<dbReference type="RefSeq" id="WP_082853115.1">
    <property type="nucleotide sequence ID" value="NZ_FKIF01000007.1"/>
</dbReference>
<evidence type="ECO:0000313" key="2">
    <source>
        <dbReference type="Proteomes" id="UP000076848"/>
    </source>
</evidence>
<dbReference type="Pfam" id="PF14559">
    <property type="entry name" value="TPR_19"/>
    <property type="match status" value="1"/>
</dbReference>
<dbReference type="OrthoDB" id="8421013at2"/>
<dbReference type="EMBL" id="FKIF01000007">
    <property type="protein sequence ID" value="SAI71092.1"/>
    <property type="molecule type" value="Genomic_DNA"/>
</dbReference>
<sequence>MDPMIERLRGMLAKGQDNPMLRYTLGKACAEAGNHDEAATHLRAALAFDANYSVAWKWLGKALLGLGRRDEARQAWLDGLQAAQARGDAQVVKELQVFLRRLEREAGQA</sequence>
<dbReference type="SMART" id="SM00028">
    <property type="entry name" value="TPR"/>
    <property type="match status" value="2"/>
</dbReference>
<proteinExistence type="predicted"/>
<dbReference type="AlphaFoldDB" id="A0A157SKZ6"/>
<keyword evidence="2" id="KW-1185">Reference proteome</keyword>
<dbReference type="Gene3D" id="1.25.40.10">
    <property type="entry name" value="Tetratricopeptide repeat domain"/>
    <property type="match status" value="1"/>
</dbReference>
<dbReference type="InterPro" id="IPR011990">
    <property type="entry name" value="TPR-like_helical_dom_sf"/>
</dbReference>
<name>A0A157SKZ6_9BORD</name>
<dbReference type="Proteomes" id="UP000076848">
    <property type="component" value="Unassembled WGS sequence"/>
</dbReference>